<keyword evidence="2" id="KW-1185">Reference proteome</keyword>
<evidence type="ECO:0000313" key="2">
    <source>
        <dbReference type="Proteomes" id="UP000596248"/>
    </source>
</evidence>
<dbReference type="GO" id="GO:0016829">
    <property type="term" value="F:lyase activity"/>
    <property type="evidence" value="ECO:0007669"/>
    <property type="project" value="UniProtKB-KW"/>
</dbReference>
<gene>
    <name evidence="1" type="ORF">JNE38_30180</name>
</gene>
<dbReference type="CDD" id="cd00377">
    <property type="entry name" value="ICL_PEPM"/>
    <property type="match status" value="1"/>
</dbReference>
<evidence type="ECO:0000313" key="1">
    <source>
        <dbReference type="EMBL" id="QRG67639.1"/>
    </source>
</evidence>
<protein>
    <submittedName>
        <fullName evidence="1">Isocitrate lyase/phosphoenolpyruvate mutase family protein</fullName>
    </submittedName>
</protein>
<dbReference type="SUPFAM" id="SSF51621">
    <property type="entry name" value="Phosphoenolpyruvate/pyruvate domain"/>
    <property type="match status" value="1"/>
</dbReference>
<dbReference type="RefSeq" id="WP_203354692.1">
    <property type="nucleotide sequence ID" value="NZ_CP069127.1"/>
</dbReference>
<dbReference type="Gene3D" id="3.20.20.60">
    <property type="entry name" value="Phosphoenolpyruvate-binding domains"/>
    <property type="match status" value="1"/>
</dbReference>
<dbReference type="EMBL" id="CP069127">
    <property type="protein sequence ID" value="QRG67639.1"/>
    <property type="molecule type" value="Genomic_DNA"/>
</dbReference>
<reference evidence="1 2" key="1">
    <citation type="submission" date="2021-01" db="EMBL/GenBank/DDBJ databases">
        <title>Identification of strong promoters based on the transcriptome of Brevibacillus choshinensis.</title>
        <authorList>
            <person name="Yao D."/>
            <person name="Zhang K."/>
            <person name="Wu J."/>
        </authorList>
    </citation>
    <scope>NUCLEOTIDE SEQUENCE [LARGE SCALE GENOMIC DNA]</scope>
    <source>
        <strain evidence="1 2">HPD31-SP3</strain>
    </source>
</reference>
<keyword evidence="1" id="KW-0456">Lyase</keyword>
<dbReference type="PANTHER" id="PTHR42905:SF16">
    <property type="entry name" value="CARBOXYPHOSPHONOENOLPYRUVATE PHOSPHONOMUTASE-LIKE PROTEIN (AFU_ORTHOLOGUE AFUA_5G07230)"/>
    <property type="match status" value="1"/>
</dbReference>
<dbReference type="PANTHER" id="PTHR42905">
    <property type="entry name" value="PHOSPHOENOLPYRUVATE CARBOXYLASE"/>
    <property type="match status" value="1"/>
</dbReference>
<organism evidence="1 2">
    <name type="scientific">Brevibacillus choshinensis</name>
    <dbReference type="NCBI Taxonomy" id="54911"/>
    <lineage>
        <taxon>Bacteria</taxon>
        <taxon>Bacillati</taxon>
        <taxon>Bacillota</taxon>
        <taxon>Bacilli</taxon>
        <taxon>Bacillales</taxon>
        <taxon>Paenibacillaceae</taxon>
        <taxon>Brevibacillus</taxon>
    </lineage>
</organism>
<dbReference type="Proteomes" id="UP000596248">
    <property type="component" value="Chromosome"/>
</dbReference>
<accession>A0ABX7FN05</accession>
<name>A0ABX7FN05_BRECH</name>
<dbReference type="InterPro" id="IPR039556">
    <property type="entry name" value="ICL/PEPM"/>
</dbReference>
<sequence length="261" mass="28660">MTAISQFLALHQADDLLFLGNAWDVPSARALEKGGFKAIGTTSWGIAHSLGYTDGEKIDFDLHLAVIKRIVEQVSIPVSADLESGYAADAPTIIENVLRTADVGVAGINLEDSLKRSTGLRDMILHGDLLYQIRTALDHNGFSDFYINARIDTYFQKEDPLAETIERAKVYVESGASGIFVPGVKEETDIRAISAQVTAPLNVLSLPGLTDGKLLREWGVKRLSFGNFLYDKMVAFLENSAFQLYQTTDTASLFQPEPARF</sequence>
<proteinExistence type="predicted"/>
<dbReference type="InterPro" id="IPR040442">
    <property type="entry name" value="Pyrv_kinase-like_dom_sf"/>
</dbReference>
<dbReference type="InterPro" id="IPR015813">
    <property type="entry name" value="Pyrv/PenolPyrv_kinase-like_dom"/>
</dbReference>
<dbReference type="Pfam" id="PF13714">
    <property type="entry name" value="PEP_mutase"/>
    <property type="match status" value="1"/>
</dbReference>